<evidence type="ECO:0000313" key="2">
    <source>
        <dbReference type="Proteomes" id="UP000836404"/>
    </source>
</evidence>
<accession>A0A9N8M464</accession>
<sequence length="29" mass="3201">SSAQALLWLVRVSPLRWNRASKTVYVAAG</sequence>
<keyword evidence="2" id="KW-1185">Reference proteome</keyword>
<reference evidence="1 2" key="1">
    <citation type="submission" date="2020-10" db="EMBL/GenBank/DDBJ databases">
        <authorList>
            <person name="Sedaghatjoo S."/>
        </authorList>
    </citation>
    <scope>NUCLEOTIDE SEQUENCE [LARGE SCALE GENOMIC DNA]</scope>
    <source>
        <strain evidence="1 2">LLFL</strain>
    </source>
</reference>
<feature type="non-terminal residue" evidence="1">
    <location>
        <position position="1"/>
    </location>
</feature>
<dbReference type="Proteomes" id="UP000836404">
    <property type="component" value="Unassembled WGS sequence"/>
</dbReference>
<name>A0A9N8M464_9BASI</name>
<dbReference type="AlphaFoldDB" id="A0A9N8M464"/>
<dbReference type="EMBL" id="CAJHJF010004683">
    <property type="protein sequence ID" value="CAD6944800.1"/>
    <property type="molecule type" value="Genomic_DNA"/>
</dbReference>
<protein>
    <submittedName>
        <fullName evidence="1">Uncharacterized protein</fullName>
    </submittedName>
</protein>
<proteinExistence type="predicted"/>
<evidence type="ECO:0000313" key="1">
    <source>
        <dbReference type="EMBL" id="CAD6944800.1"/>
    </source>
</evidence>
<comment type="caution">
    <text evidence="1">The sequence shown here is derived from an EMBL/GenBank/DDBJ whole genome shotgun (WGS) entry which is preliminary data.</text>
</comment>
<organism evidence="1 2">
    <name type="scientific">Tilletia laevis</name>
    <dbReference type="NCBI Taxonomy" id="157183"/>
    <lineage>
        <taxon>Eukaryota</taxon>
        <taxon>Fungi</taxon>
        <taxon>Dikarya</taxon>
        <taxon>Basidiomycota</taxon>
        <taxon>Ustilaginomycotina</taxon>
        <taxon>Exobasidiomycetes</taxon>
        <taxon>Tilletiales</taxon>
        <taxon>Tilletiaceae</taxon>
        <taxon>Tilletia</taxon>
    </lineage>
</organism>
<gene>
    <name evidence="1" type="ORF">JKILLFL_G7341</name>
</gene>